<dbReference type="AlphaFoldDB" id="A0A822VD78"/>
<dbReference type="Pfam" id="PF00563">
    <property type="entry name" value="EAL"/>
    <property type="match status" value="1"/>
</dbReference>
<dbReference type="SUPFAM" id="SSF141868">
    <property type="entry name" value="EAL domain-like"/>
    <property type="match status" value="1"/>
</dbReference>
<dbReference type="Gene3D" id="3.20.20.450">
    <property type="entry name" value="EAL domain"/>
    <property type="match status" value="1"/>
</dbReference>
<dbReference type="GO" id="GO:0071111">
    <property type="term" value="F:cyclic-guanylate-specific phosphodiesterase activity"/>
    <property type="evidence" value="ECO:0007669"/>
    <property type="project" value="InterPro"/>
</dbReference>
<evidence type="ECO:0000313" key="4">
    <source>
        <dbReference type="Proteomes" id="UP000192074"/>
    </source>
</evidence>
<dbReference type="InterPro" id="IPR050706">
    <property type="entry name" value="Cyclic-di-GMP_PDE-like"/>
</dbReference>
<dbReference type="EMBL" id="FCNL01000043">
    <property type="protein sequence ID" value="CVI25449.1"/>
    <property type="molecule type" value="Genomic_DNA"/>
</dbReference>
<dbReference type="CDD" id="cd01948">
    <property type="entry name" value="EAL"/>
    <property type="match status" value="1"/>
</dbReference>
<feature type="region of interest" description="Disordered" evidence="1">
    <location>
        <begin position="124"/>
        <end position="161"/>
    </location>
</feature>
<dbReference type="InterPro" id="IPR035919">
    <property type="entry name" value="EAL_sf"/>
</dbReference>
<accession>A0A822VD78</accession>
<proteinExistence type="predicted"/>
<reference evidence="3 4" key="1">
    <citation type="submission" date="2016-01" db="EMBL/GenBank/DDBJ databases">
        <authorList>
            <person name="Regsiter A."/>
            <person name="william w."/>
        </authorList>
    </citation>
    <scope>NUCLEOTIDE SEQUENCE [LARGE SCALE GENOMIC DNA]</scope>
    <source>
        <strain evidence="3 4">B6</strain>
    </source>
</reference>
<feature type="domain" description="EAL" evidence="2">
    <location>
        <begin position="1"/>
        <end position="145"/>
    </location>
</feature>
<evidence type="ECO:0000256" key="1">
    <source>
        <dbReference type="SAM" id="MobiDB-lite"/>
    </source>
</evidence>
<name>A0A822VD78_AGRTU</name>
<organism evidence="3 4">
    <name type="scientific">Agrobacterium tumefaciens str. B6</name>
    <dbReference type="NCBI Taxonomy" id="1183423"/>
    <lineage>
        <taxon>Bacteria</taxon>
        <taxon>Pseudomonadati</taxon>
        <taxon>Pseudomonadota</taxon>
        <taxon>Alphaproteobacteria</taxon>
        <taxon>Hyphomicrobiales</taxon>
        <taxon>Rhizobiaceae</taxon>
        <taxon>Rhizobium/Agrobacterium group</taxon>
        <taxon>Agrobacterium</taxon>
        <taxon>Agrobacterium tumefaciens complex</taxon>
    </lineage>
</organism>
<sequence>MRFAILKRSVLVETGLPPERLEIELTESTIFADRERALHSLRQIKGLGVSVALDDFGTGYSSPDTLRAFPFDKIKLDRSFMSESTPQIRAIIRAVLAIGKVTCSADRALCRKSLIPAKSRFQARGHLTKSPPFRPDSRDKQQGNPSRSAPLTSHAVKTASERGNDRQLMVCGVLGRICEDMGTRR</sequence>
<evidence type="ECO:0000259" key="2">
    <source>
        <dbReference type="PROSITE" id="PS50883"/>
    </source>
</evidence>
<dbReference type="PROSITE" id="PS50883">
    <property type="entry name" value="EAL"/>
    <property type="match status" value="1"/>
</dbReference>
<protein>
    <submittedName>
        <fullName evidence="3">Ylc (Modular protein)</fullName>
    </submittedName>
</protein>
<comment type="caution">
    <text evidence="3">The sequence shown here is derived from an EMBL/GenBank/DDBJ whole genome shotgun (WGS) entry which is preliminary data.</text>
</comment>
<evidence type="ECO:0000313" key="3">
    <source>
        <dbReference type="EMBL" id="CVI25449.1"/>
    </source>
</evidence>
<gene>
    <name evidence="3" type="ORF">AGR4A_pTi0047</name>
</gene>
<feature type="compositionally biased region" description="Polar residues" evidence="1">
    <location>
        <begin position="142"/>
        <end position="151"/>
    </location>
</feature>
<dbReference type="InterPro" id="IPR001633">
    <property type="entry name" value="EAL_dom"/>
</dbReference>
<dbReference type="PANTHER" id="PTHR33121">
    <property type="entry name" value="CYCLIC DI-GMP PHOSPHODIESTERASE PDEF"/>
    <property type="match status" value="1"/>
</dbReference>
<dbReference type="PANTHER" id="PTHR33121:SF71">
    <property type="entry name" value="OXYGEN SENSOR PROTEIN DOSP"/>
    <property type="match status" value="1"/>
</dbReference>
<dbReference type="Proteomes" id="UP000192074">
    <property type="component" value="Unassembled WGS sequence"/>
</dbReference>